<proteinExistence type="predicted"/>
<evidence type="ECO:0000313" key="2">
    <source>
        <dbReference type="EMBL" id="KAL2750594.1"/>
    </source>
</evidence>
<comment type="caution">
    <text evidence="2">The sequence shown here is derived from an EMBL/GenBank/DDBJ whole genome shotgun (WGS) entry which is preliminary data.</text>
</comment>
<gene>
    <name evidence="2" type="ORF">V1477_001164</name>
</gene>
<protein>
    <submittedName>
        <fullName evidence="2">Uncharacterized protein</fullName>
    </submittedName>
</protein>
<dbReference type="Proteomes" id="UP001607303">
    <property type="component" value="Unassembled WGS sequence"/>
</dbReference>
<name>A0ABD2CZN7_VESMC</name>
<dbReference type="EMBL" id="JAYRBN010000009">
    <property type="protein sequence ID" value="KAL2750594.1"/>
    <property type="molecule type" value="Genomic_DNA"/>
</dbReference>
<keyword evidence="3" id="KW-1185">Reference proteome</keyword>
<feature type="region of interest" description="Disordered" evidence="1">
    <location>
        <begin position="138"/>
        <end position="159"/>
    </location>
</feature>
<sequence length="159" mass="17938">MALSCYARKSSTPIDMINSHEVEFWVSMRYIGLDGSLHKYRLLQRPYKLLPDGKKERADTSRGRVSLRIEILVAGRCRIWVAILSSVKIISTSVMFETNGGHSSLRSYLQAFPHSTSTCATMVAAPISFGRLRELPPSREERATPRIQSPSHFGSRGRR</sequence>
<accession>A0ABD2CZN7</accession>
<evidence type="ECO:0000313" key="3">
    <source>
        <dbReference type="Proteomes" id="UP001607303"/>
    </source>
</evidence>
<reference evidence="2 3" key="1">
    <citation type="journal article" date="2024" name="Ann. Entomol. Soc. Am.">
        <title>Genomic analyses of the southern and eastern yellowjacket wasps (Hymenoptera: Vespidae) reveal evolutionary signatures of social life.</title>
        <authorList>
            <person name="Catto M.A."/>
            <person name="Caine P.B."/>
            <person name="Orr S.E."/>
            <person name="Hunt B.G."/>
            <person name="Goodisman M.A.D."/>
        </authorList>
    </citation>
    <scope>NUCLEOTIDE SEQUENCE [LARGE SCALE GENOMIC DNA]</scope>
    <source>
        <strain evidence="2">232</strain>
        <tissue evidence="2">Head and thorax</tissue>
    </source>
</reference>
<evidence type="ECO:0000256" key="1">
    <source>
        <dbReference type="SAM" id="MobiDB-lite"/>
    </source>
</evidence>
<organism evidence="2 3">
    <name type="scientific">Vespula maculifrons</name>
    <name type="common">Eastern yellow jacket</name>
    <name type="synonym">Wasp</name>
    <dbReference type="NCBI Taxonomy" id="7453"/>
    <lineage>
        <taxon>Eukaryota</taxon>
        <taxon>Metazoa</taxon>
        <taxon>Ecdysozoa</taxon>
        <taxon>Arthropoda</taxon>
        <taxon>Hexapoda</taxon>
        <taxon>Insecta</taxon>
        <taxon>Pterygota</taxon>
        <taxon>Neoptera</taxon>
        <taxon>Endopterygota</taxon>
        <taxon>Hymenoptera</taxon>
        <taxon>Apocrita</taxon>
        <taxon>Aculeata</taxon>
        <taxon>Vespoidea</taxon>
        <taxon>Vespidae</taxon>
        <taxon>Vespinae</taxon>
        <taxon>Vespula</taxon>
    </lineage>
</organism>
<dbReference type="AlphaFoldDB" id="A0ABD2CZN7"/>